<evidence type="ECO:0000313" key="16">
    <source>
        <dbReference type="EMBL" id="HIX72164.1"/>
    </source>
</evidence>
<dbReference type="FunFam" id="1.10.486.10:FF:000003">
    <property type="entry name" value="ATP-dependent DNA helicase"/>
    <property type="match status" value="1"/>
</dbReference>
<feature type="domain" description="UvrD-like helicase C-terminal" evidence="15">
    <location>
        <begin position="286"/>
        <end position="562"/>
    </location>
</feature>
<dbReference type="CDD" id="cd17932">
    <property type="entry name" value="DEXQc_UvrD"/>
    <property type="match status" value="1"/>
</dbReference>
<dbReference type="GO" id="GO:0000725">
    <property type="term" value="P:recombinational repair"/>
    <property type="evidence" value="ECO:0007669"/>
    <property type="project" value="TreeGrafter"/>
</dbReference>
<comment type="catalytic activity">
    <reaction evidence="9">
        <text>Couples ATP hydrolysis with the unwinding of duplex DNA by translocating in the 3'-5' direction.</text>
        <dbReference type="EC" id="5.6.2.4"/>
    </reaction>
</comment>
<comment type="similarity">
    <text evidence="1">Belongs to the helicase family. UvrD subfamily.</text>
</comment>
<dbReference type="Pfam" id="PF00580">
    <property type="entry name" value="UvrD-helicase"/>
    <property type="match status" value="1"/>
</dbReference>
<evidence type="ECO:0000259" key="15">
    <source>
        <dbReference type="PROSITE" id="PS51217"/>
    </source>
</evidence>
<dbReference type="InterPro" id="IPR027417">
    <property type="entry name" value="P-loop_NTPase"/>
</dbReference>
<name>A0A9D2BEC9_9FIRM</name>
<dbReference type="EMBL" id="DXEQ01000110">
    <property type="protein sequence ID" value="HIX72164.1"/>
    <property type="molecule type" value="Genomic_DNA"/>
</dbReference>
<evidence type="ECO:0000256" key="10">
    <source>
        <dbReference type="ARBA" id="ARBA00034808"/>
    </source>
</evidence>
<keyword evidence="3 13" id="KW-0547">Nucleotide-binding</keyword>
<proteinExistence type="inferred from homology"/>
<dbReference type="InterPro" id="IPR013986">
    <property type="entry name" value="DExx_box_DNA_helicase_dom_sf"/>
</dbReference>
<accession>A0A9D2BEC9</accession>
<dbReference type="InterPro" id="IPR014017">
    <property type="entry name" value="DNA_helicase_UvrD-like_C"/>
</dbReference>
<dbReference type="GO" id="GO:0005829">
    <property type="term" value="C:cytosol"/>
    <property type="evidence" value="ECO:0007669"/>
    <property type="project" value="TreeGrafter"/>
</dbReference>
<dbReference type="Gene3D" id="1.10.486.10">
    <property type="entry name" value="PCRA, domain 4"/>
    <property type="match status" value="1"/>
</dbReference>
<reference evidence="16" key="1">
    <citation type="journal article" date="2021" name="PeerJ">
        <title>Extensive microbial diversity within the chicken gut microbiome revealed by metagenomics and culture.</title>
        <authorList>
            <person name="Gilroy R."/>
            <person name="Ravi A."/>
            <person name="Getino M."/>
            <person name="Pursley I."/>
            <person name="Horton D.L."/>
            <person name="Alikhan N.F."/>
            <person name="Baker D."/>
            <person name="Gharbi K."/>
            <person name="Hall N."/>
            <person name="Watson M."/>
            <person name="Adriaenssens E.M."/>
            <person name="Foster-Nyarko E."/>
            <person name="Jarju S."/>
            <person name="Secka A."/>
            <person name="Antonio M."/>
            <person name="Oren A."/>
            <person name="Chaudhuri R.R."/>
            <person name="La Ragione R."/>
            <person name="Hildebrand F."/>
            <person name="Pallen M.J."/>
        </authorList>
    </citation>
    <scope>NUCLEOTIDE SEQUENCE</scope>
    <source>
        <strain evidence="16">ChiSxjej3B15-1167</strain>
    </source>
</reference>
<keyword evidence="5 13" id="KW-0347">Helicase</keyword>
<dbReference type="GO" id="GO:0016787">
    <property type="term" value="F:hydrolase activity"/>
    <property type="evidence" value="ECO:0007669"/>
    <property type="project" value="UniProtKB-UniRule"/>
</dbReference>
<dbReference type="Pfam" id="PF21196">
    <property type="entry name" value="PcrA_UvrD_tudor"/>
    <property type="match status" value="1"/>
</dbReference>
<dbReference type="PROSITE" id="PS51217">
    <property type="entry name" value="UVRD_HELICASE_CTER"/>
    <property type="match status" value="1"/>
</dbReference>
<evidence type="ECO:0000256" key="12">
    <source>
        <dbReference type="ARBA" id="ARBA00048988"/>
    </source>
</evidence>
<dbReference type="Gene3D" id="1.10.10.160">
    <property type="match status" value="1"/>
</dbReference>
<evidence type="ECO:0000256" key="11">
    <source>
        <dbReference type="ARBA" id="ARBA00034900"/>
    </source>
</evidence>
<dbReference type="CDD" id="cd18807">
    <property type="entry name" value="SF1_C_UvrD"/>
    <property type="match status" value="1"/>
</dbReference>
<evidence type="ECO:0000259" key="14">
    <source>
        <dbReference type="PROSITE" id="PS51198"/>
    </source>
</evidence>
<dbReference type="AlphaFoldDB" id="A0A9D2BEC9"/>
<dbReference type="GO" id="GO:0033202">
    <property type="term" value="C:DNA helicase complex"/>
    <property type="evidence" value="ECO:0007669"/>
    <property type="project" value="TreeGrafter"/>
</dbReference>
<dbReference type="GO" id="GO:0043138">
    <property type="term" value="F:3'-5' DNA helicase activity"/>
    <property type="evidence" value="ECO:0007669"/>
    <property type="project" value="UniProtKB-EC"/>
</dbReference>
<evidence type="ECO:0000256" key="13">
    <source>
        <dbReference type="PROSITE-ProRule" id="PRU00560"/>
    </source>
</evidence>
<keyword evidence="6 13" id="KW-0067">ATP-binding</keyword>
<dbReference type="GO" id="GO:0009314">
    <property type="term" value="P:response to radiation"/>
    <property type="evidence" value="ECO:0007669"/>
    <property type="project" value="UniProtKB-ARBA"/>
</dbReference>
<comment type="catalytic activity">
    <reaction evidence="12">
        <text>ATP + H2O = ADP + phosphate + H(+)</text>
        <dbReference type="Rhea" id="RHEA:13065"/>
        <dbReference type="ChEBI" id="CHEBI:15377"/>
        <dbReference type="ChEBI" id="CHEBI:15378"/>
        <dbReference type="ChEBI" id="CHEBI:30616"/>
        <dbReference type="ChEBI" id="CHEBI:43474"/>
        <dbReference type="ChEBI" id="CHEBI:456216"/>
        <dbReference type="EC" id="5.6.2.4"/>
    </reaction>
</comment>
<comment type="caution">
    <text evidence="16">The sequence shown here is derived from an EMBL/GenBank/DDBJ whole genome shotgun (WGS) entry which is preliminary data.</text>
</comment>
<dbReference type="GO" id="GO:0003677">
    <property type="term" value="F:DNA binding"/>
    <property type="evidence" value="ECO:0007669"/>
    <property type="project" value="UniProtKB-KW"/>
</dbReference>
<evidence type="ECO:0000256" key="1">
    <source>
        <dbReference type="ARBA" id="ARBA00009922"/>
    </source>
</evidence>
<gene>
    <name evidence="16" type="ORF">H9849_03985</name>
</gene>
<evidence type="ECO:0000256" key="4">
    <source>
        <dbReference type="ARBA" id="ARBA00022801"/>
    </source>
</evidence>
<protein>
    <recommendedName>
        <fullName evidence="2">ATP-dependent DNA helicase PcrA</fullName>
        <ecNumber evidence="10">5.6.2.4</ecNumber>
    </recommendedName>
    <alternativeName>
        <fullName evidence="11">DNA 3'-5' helicase PcrA</fullName>
    </alternativeName>
</protein>
<dbReference type="Pfam" id="PF13361">
    <property type="entry name" value="UvrD_C"/>
    <property type="match status" value="1"/>
</dbReference>
<organism evidence="16 17">
    <name type="scientific">Candidatus Anaerobutyricum stercoripullorum</name>
    <dbReference type="NCBI Taxonomy" id="2838456"/>
    <lineage>
        <taxon>Bacteria</taxon>
        <taxon>Bacillati</taxon>
        <taxon>Bacillota</taxon>
        <taxon>Clostridia</taxon>
        <taxon>Lachnospirales</taxon>
        <taxon>Lachnospiraceae</taxon>
        <taxon>Anaerobutyricum</taxon>
    </lineage>
</organism>
<evidence type="ECO:0000256" key="6">
    <source>
        <dbReference type="ARBA" id="ARBA00022840"/>
    </source>
</evidence>
<dbReference type="EC" id="5.6.2.4" evidence="10"/>
<feature type="binding site" evidence="13">
    <location>
        <begin position="26"/>
        <end position="33"/>
    </location>
    <ligand>
        <name>ATP</name>
        <dbReference type="ChEBI" id="CHEBI:30616"/>
    </ligand>
</feature>
<dbReference type="Proteomes" id="UP000886805">
    <property type="component" value="Unassembled WGS sequence"/>
</dbReference>
<keyword evidence="8" id="KW-0413">Isomerase</keyword>
<sequence>MSIYDSLNKEQREAVYCTEGPLLMLAGAGTGKTRSLTHRIVYLIREEGVNPWNILAITFTNKAAQEMRERAVDLVGPGSEDLWISTFHATCSRILRRHADLLGYNRNFTIYDANDQKSLMKEVLKSMNIDTKQFPEKAVLSAISAAKDECKSPRDYRNDCGDNYRDIRISEIYEEYQKRLKENDAMDFDDLLVKTVELFQAYPDILDYYQERFRYIMVDEYQDTNTVQFMLVKLLASKYRNLCVVGDDDQSIYRFRGANIFNILNFEKYFPDAHVIRLEQNYRSTQNILNAANGVIVNNRGRKEKKLWTENVPGELVHFRQYDTEYDEAEGVVSYINFLAMRGVPYEDMAILYRTNAQSRIFEEKLKQRAIPYAIVRGISFYDRKEIKDLMAYLKVVDNGNDDLAVKRIINVPKRGIGQTTVDRIQNYAILHQMSFLEAVFRADVIPEIGRTAAKIKKFGEMIRDFRDYAMENDISQLMLHILDVTGYRKELEIEGTDEAAGRLEDIDELINDIVYFEENNEEPTLTDFLMEKDMYTLNAGIDNLEEANNKVLLMTLHNAKGLEFANVFLGGMEEGVFPGYGAMISGDESEIEEERRLCYVGITRAKERLYLSAARRRMQRGQAQYNRVSRFVDEIPEEYLDKAKKTPMQEKMDRAVEREVSESSRRYAYGTRGKKPYSLDDYKVKPLSSLDYGVGDRVKHIKFGEGTVADIVHGGKDFEVSVDFDRVGRKKMFASFAKLKKVK</sequence>
<evidence type="ECO:0000256" key="8">
    <source>
        <dbReference type="ARBA" id="ARBA00023235"/>
    </source>
</evidence>
<dbReference type="PANTHER" id="PTHR11070">
    <property type="entry name" value="UVRD / RECB / PCRA DNA HELICASE FAMILY MEMBER"/>
    <property type="match status" value="1"/>
</dbReference>
<dbReference type="PANTHER" id="PTHR11070:SF2">
    <property type="entry name" value="ATP-DEPENDENT DNA HELICASE SRS2"/>
    <property type="match status" value="1"/>
</dbReference>
<evidence type="ECO:0000256" key="2">
    <source>
        <dbReference type="ARBA" id="ARBA00014807"/>
    </source>
</evidence>
<dbReference type="FunFam" id="1.10.10.160:FF:000001">
    <property type="entry name" value="ATP-dependent DNA helicase"/>
    <property type="match status" value="1"/>
</dbReference>
<evidence type="ECO:0000256" key="9">
    <source>
        <dbReference type="ARBA" id="ARBA00034617"/>
    </source>
</evidence>
<dbReference type="PROSITE" id="PS51198">
    <property type="entry name" value="UVRD_HELICASE_ATP_BIND"/>
    <property type="match status" value="1"/>
</dbReference>
<evidence type="ECO:0000256" key="7">
    <source>
        <dbReference type="ARBA" id="ARBA00023125"/>
    </source>
</evidence>
<dbReference type="InterPro" id="IPR014016">
    <property type="entry name" value="UvrD-like_ATP-bd"/>
</dbReference>
<keyword evidence="4 13" id="KW-0378">Hydrolase</keyword>
<keyword evidence="7" id="KW-0238">DNA-binding</keyword>
<dbReference type="GO" id="GO:0005524">
    <property type="term" value="F:ATP binding"/>
    <property type="evidence" value="ECO:0007669"/>
    <property type="project" value="UniProtKB-UniRule"/>
</dbReference>
<dbReference type="SUPFAM" id="SSF52540">
    <property type="entry name" value="P-loop containing nucleoside triphosphate hydrolases"/>
    <property type="match status" value="1"/>
</dbReference>
<dbReference type="Gene3D" id="3.40.50.300">
    <property type="entry name" value="P-loop containing nucleotide triphosphate hydrolases"/>
    <property type="match status" value="2"/>
</dbReference>
<dbReference type="InterPro" id="IPR000212">
    <property type="entry name" value="DNA_helicase_UvrD/REP"/>
</dbReference>
<evidence type="ECO:0000313" key="17">
    <source>
        <dbReference type="Proteomes" id="UP000886805"/>
    </source>
</evidence>
<feature type="domain" description="UvrD-like helicase ATP-binding" evidence="14">
    <location>
        <begin position="5"/>
        <end position="285"/>
    </location>
</feature>
<reference evidence="16" key="2">
    <citation type="submission" date="2021-04" db="EMBL/GenBank/DDBJ databases">
        <authorList>
            <person name="Gilroy R."/>
        </authorList>
    </citation>
    <scope>NUCLEOTIDE SEQUENCE</scope>
    <source>
        <strain evidence="16">ChiSxjej3B15-1167</strain>
    </source>
</reference>
<evidence type="ECO:0000256" key="5">
    <source>
        <dbReference type="ARBA" id="ARBA00022806"/>
    </source>
</evidence>
<evidence type="ECO:0000256" key="3">
    <source>
        <dbReference type="ARBA" id="ARBA00022741"/>
    </source>
</evidence>